<accession>A0ABT9S6S5</accession>
<dbReference type="InterPro" id="IPR024083">
    <property type="entry name" value="Fumarase/histidase_N"/>
</dbReference>
<feature type="cross-link" description="5-imidazolinone (Ala-Gly)" evidence="6">
    <location>
        <begin position="154"/>
        <end position="156"/>
    </location>
</feature>
<dbReference type="HAMAP" id="MF_00229">
    <property type="entry name" value="His_ammonia_lyase"/>
    <property type="match status" value="1"/>
</dbReference>
<dbReference type="CDD" id="cd00332">
    <property type="entry name" value="PAL-HAL"/>
    <property type="match status" value="1"/>
</dbReference>
<keyword evidence="3 6" id="KW-0369">Histidine metabolism</keyword>
<dbReference type="SUPFAM" id="SSF48557">
    <property type="entry name" value="L-aspartase-like"/>
    <property type="match status" value="1"/>
</dbReference>
<dbReference type="PROSITE" id="PS00488">
    <property type="entry name" value="PAL_HISTIDASE"/>
    <property type="match status" value="1"/>
</dbReference>
<evidence type="ECO:0000256" key="6">
    <source>
        <dbReference type="HAMAP-Rule" id="MF_00229"/>
    </source>
</evidence>
<dbReference type="PANTHER" id="PTHR10362">
    <property type="entry name" value="HISTIDINE AMMONIA-LYASE"/>
    <property type="match status" value="1"/>
</dbReference>
<dbReference type="NCBIfam" id="NF006871">
    <property type="entry name" value="PRK09367.1"/>
    <property type="match status" value="1"/>
</dbReference>
<comment type="caution">
    <text evidence="10">The sequence shown here is derived from an EMBL/GenBank/DDBJ whole genome shotgun (WGS) entry which is preliminary data.</text>
</comment>
<evidence type="ECO:0000313" key="11">
    <source>
        <dbReference type="Proteomes" id="UP001226867"/>
    </source>
</evidence>
<comment type="catalytic activity">
    <reaction evidence="5 6 8">
        <text>L-histidine = trans-urocanate + NH4(+)</text>
        <dbReference type="Rhea" id="RHEA:21232"/>
        <dbReference type="ChEBI" id="CHEBI:17771"/>
        <dbReference type="ChEBI" id="CHEBI:28938"/>
        <dbReference type="ChEBI" id="CHEBI:57595"/>
        <dbReference type="EC" id="4.3.1.3"/>
    </reaction>
</comment>
<evidence type="ECO:0000256" key="7">
    <source>
        <dbReference type="RuleBase" id="RU003954"/>
    </source>
</evidence>
<evidence type="ECO:0000256" key="3">
    <source>
        <dbReference type="ARBA" id="ARBA00022808"/>
    </source>
</evidence>
<dbReference type="Gene3D" id="1.10.275.10">
    <property type="entry name" value="Fumarase/aspartase (N-terminal domain)"/>
    <property type="match status" value="1"/>
</dbReference>
<dbReference type="InterPro" id="IPR022313">
    <property type="entry name" value="Phe/His_NH3-lyase_AS"/>
</dbReference>
<dbReference type="Pfam" id="PF00221">
    <property type="entry name" value="Lyase_aromatic"/>
    <property type="match status" value="1"/>
</dbReference>
<dbReference type="Gene3D" id="1.20.200.10">
    <property type="entry name" value="Fumarase/aspartase (Central domain)"/>
    <property type="match status" value="1"/>
</dbReference>
<dbReference type="EMBL" id="JAUSRO010000005">
    <property type="protein sequence ID" value="MDP9899568.1"/>
    <property type="molecule type" value="Genomic_DNA"/>
</dbReference>
<protein>
    <recommendedName>
        <fullName evidence="2 6">Histidine ammonia-lyase</fullName>
        <shortName evidence="6">Histidase</shortName>
        <ecNumber evidence="2 6">4.3.1.3</ecNumber>
    </recommendedName>
</protein>
<comment type="pathway">
    <text evidence="1 6 8">Amino-acid degradation; L-histidine degradation into L-glutamate; N-formimidoyl-L-glutamate from L-histidine: step 1/3.</text>
</comment>
<comment type="similarity">
    <text evidence="6 7">Belongs to the PAL/histidase family.</text>
</comment>
<comment type="PTM">
    <text evidence="6">Contains an active site 4-methylidene-imidazol-5-one (MIO), which is formed autocatalytically by cyclization and dehydration of residues Ala-Ser-Gly.</text>
</comment>
<keyword evidence="6" id="KW-0963">Cytoplasm</keyword>
<keyword evidence="11" id="KW-1185">Reference proteome</keyword>
<dbReference type="NCBIfam" id="TIGR01225">
    <property type="entry name" value="hutH"/>
    <property type="match status" value="1"/>
</dbReference>
<dbReference type="RefSeq" id="WP_307689386.1">
    <property type="nucleotide sequence ID" value="NZ_JAUSRO010000005.1"/>
</dbReference>
<organism evidence="10 11">
    <name type="scientific">Variovorax ginsengisoli</name>
    <dbReference type="NCBI Taxonomy" id="363844"/>
    <lineage>
        <taxon>Bacteria</taxon>
        <taxon>Pseudomonadati</taxon>
        <taxon>Pseudomonadota</taxon>
        <taxon>Betaproteobacteria</taxon>
        <taxon>Burkholderiales</taxon>
        <taxon>Comamonadaceae</taxon>
        <taxon>Variovorax</taxon>
    </lineage>
</organism>
<comment type="subcellular location">
    <subcellularLocation>
        <location evidence="6 9">Cytoplasm</location>
    </subcellularLocation>
</comment>
<evidence type="ECO:0000256" key="9">
    <source>
        <dbReference type="RuleBase" id="RU004480"/>
    </source>
</evidence>
<feature type="modified residue" description="2,3-didehydroalanine (Ser)" evidence="6">
    <location>
        <position position="155"/>
    </location>
</feature>
<name>A0ABT9S6S5_9BURK</name>
<dbReference type="InterPro" id="IPR008948">
    <property type="entry name" value="L-Aspartase-like"/>
</dbReference>
<evidence type="ECO:0000256" key="2">
    <source>
        <dbReference type="ARBA" id="ARBA00012994"/>
    </source>
</evidence>
<reference evidence="10 11" key="1">
    <citation type="submission" date="2023-07" db="EMBL/GenBank/DDBJ databases">
        <title>Sorghum-associated microbial communities from plants grown in Nebraska, USA.</title>
        <authorList>
            <person name="Schachtman D."/>
        </authorList>
    </citation>
    <scope>NUCLEOTIDE SEQUENCE [LARGE SCALE GENOMIC DNA]</scope>
    <source>
        <strain evidence="10 11">DS1607</strain>
    </source>
</reference>
<dbReference type="InterPro" id="IPR001106">
    <property type="entry name" value="Aromatic_Lyase"/>
</dbReference>
<evidence type="ECO:0000313" key="10">
    <source>
        <dbReference type="EMBL" id="MDP9899568.1"/>
    </source>
</evidence>
<dbReference type="GO" id="GO:0004397">
    <property type="term" value="F:histidine ammonia-lyase activity"/>
    <property type="evidence" value="ECO:0007669"/>
    <property type="project" value="UniProtKB-EC"/>
</dbReference>
<keyword evidence="4 6" id="KW-0456">Lyase</keyword>
<evidence type="ECO:0000256" key="4">
    <source>
        <dbReference type="ARBA" id="ARBA00023239"/>
    </source>
</evidence>
<evidence type="ECO:0000256" key="5">
    <source>
        <dbReference type="ARBA" id="ARBA00049269"/>
    </source>
</evidence>
<sequence>MTHPHTPSADAPETLVLTPGQVDLALLRRIHRGGVALSLDPSTLDGMQAAQAAVQHIVDNDEVVYGINTGFGKLASTRIGNDHLAALQRNLVLSHSVGTGASLAAPVVRLVLATKAVSLARGHSGVRPALVDALLALFNAGVMPCIPAKGSVGASGDLAPLAHLACVLIGEGAATTADGTVVSGAEAMRRIGMAPFVLGPKEGLALLNGTQVSTALALVGLFGAEDVFAAGLMSGALSLEAIQGSIKPFDARIHAARGQPGQMAVAGAVRMLLEGSEIVPSHADCGRVQDPYSIRCVPQVMGACLDNIAHAARVLEIEANAASDNPLVFAATGEVISGGNFHAEPVAFAADILALAIAEIGAIAERRIALLLDSGLSGLPPFLVHDGGLNSGFMIAQVTAAALASENKSLAHPASVDSLPTSANQEDHVSMATFAARRLGDMVDNTAVVVGIEAMAAAQGIELKRGLKSSPLVEAEFAKIRAKVAFLERDRYLAPDIEAMRQWALAADLPAALLDILPSHA</sequence>
<dbReference type="EC" id="4.3.1.3" evidence="2 6"/>
<dbReference type="InterPro" id="IPR005921">
    <property type="entry name" value="HutH"/>
</dbReference>
<evidence type="ECO:0000256" key="8">
    <source>
        <dbReference type="RuleBase" id="RU004479"/>
    </source>
</evidence>
<evidence type="ECO:0000256" key="1">
    <source>
        <dbReference type="ARBA" id="ARBA00005113"/>
    </source>
</evidence>
<dbReference type="Proteomes" id="UP001226867">
    <property type="component" value="Unassembled WGS sequence"/>
</dbReference>
<gene>
    <name evidence="6" type="primary">hutH</name>
    <name evidence="10" type="ORF">J2W36_001819</name>
</gene>
<proteinExistence type="inferred from homology"/>